<dbReference type="Proteomes" id="UP001193389">
    <property type="component" value="Chromosome"/>
</dbReference>
<evidence type="ECO:0000313" key="3">
    <source>
        <dbReference type="Proteomes" id="UP001193389"/>
    </source>
</evidence>
<dbReference type="Gene3D" id="3.40.630.30">
    <property type="match status" value="1"/>
</dbReference>
<feature type="domain" description="N-acetyltransferase" evidence="1">
    <location>
        <begin position="11"/>
        <end position="172"/>
    </location>
</feature>
<evidence type="ECO:0000313" key="2">
    <source>
        <dbReference type="EMBL" id="BBE19118.1"/>
    </source>
</evidence>
<dbReference type="RefSeq" id="WP_318347391.1">
    <property type="nucleotide sequence ID" value="NZ_AP018694.1"/>
</dbReference>
<sequence length="175" mass="20603">MTSMKLEFGKIRFRALEPEDIDILFEWENDAKIWEISNTVEPYSKYILAKYIKDSQRDIYESRQIRMVIETLEGKPVGAIDLFDFDPFHFRAGVGILIHDENDRKRGYANDAVQLLCAYASNYLRLHQLYANISEDNLASIHLFKSNGFELIGTKKDWRRTLDGWKNELMFQKVL</sequence>
<gene>
    <name evidence="2" type="ORF">AQPE_3292</name>
</gene>
<dbReference type="KEGG" id="anf:AQPE_3292"/>
<dbReference type="PROSITE" id="PS51186">
    <property type="entry name" value="GNAT"/>
    <property type="match status" value="1"/>
</dbReference>
<dbReference type="GO" id="GO:0016747">
    <property type="term" value="F:acyltransferase activity, transferring groups other than amino-acyl groups"/>
    <property type="evidence" value="ECO:0007669"/>
    <property type="project" value="InterPro"/>
</dbReference>
<dbReference type="PANTHER" id="PTHR43415">
    <property type="entry name" value="SPERMIDINE N(1)-ACETYLTRANSFERASE"/>
    <property type="match status" value="1"/>
</dbReference>
<protein>
    <submittedName>
        <fullName evidence="2">Acetyltransferase</fullName>
    </submittedName>
</protein>
<dbReference type="SUPFAM" id="SSF55729">
    <property type="entry name" value="Acyl-CoA N-acyltransferases (Nat)"/>
    <property type="match status" value="1"/>
</dbReference>
<accession>A0A5K7SC34</accession>
<dbReference type="AlphaFoldDB" id="A0A5K7SC34"/>
<organism evidence="2 3">
    <name type="scientific">Aquipluma nitroreducens</name>
    <dbReference type="NCBI Taxonomy" id="2010828"/>
    <lineage>
        <taxon>Bacteria</taxon>
        <taxon>Pseudomonadati</taxon>
        <taxon>Bacteroidota</taxon>
        <taxon>Bacteroidia</taxon>
        <taxon>Marinilabiliales</taxon>
        <taxon>Prolixibacteraceae</taxon>
        <taxon>Aquipluma</taxon>
    </lineage>
</organism>
<dbReference type="Pfam" id="PF13302">
    <property type="entry name" value="Acetyltransf_3"/>
    <property type="match status" value="1"/>
</dbReference>
<proteinExistence type="predicted"/>
<evidence type="ECO:0000259" key="1">
    <source>
        <dbReference type="PROSITE" id="PS51186"/>
    </source>
</evidence>
<dbReference type="InterPro" id="IPR000182">
    <property type="entry name" value="GNAT_dom"/>
</dbReference>
<keyword evidence="3" id="KW-1185">Reference proteome</keyword>
<dbReference type="EMBL" id="AP018694">
    <property type="protein sequence ID" value="BBE19118.1"/>
    <property type="molecule type" value="Genomic_DNA"/>
</dbReference>
<reference evidence="2" key="1">
    <citation type="journal article" date="2020" name="Int. J. Syst. Evol. Microbiol.">
        <title>Aquipluma nitroreducens gen. nov. sp. nov., a novel facultatively anaerobic bacterium isolated from a freshwater lake.</title>
        <authorList>
            <person name="Watanabe M."/>
            <person name="Kojima H."/>
            <person name="Fukui M."/>
        </authorList>
    </citation>
    <scope>NUCLEOTIDE SEQUENCE</scope>
    <source>
        <strain evidence="2">MeG22</strain>
    </source>
</reference>
<dbReference type="InterPro" id="IPR016181">
    <property type="entry name" value="Acyl_CoA_acyltransferase"/>
</dbReference>
<name>A0A5K7SC34_9BACT</name>
<dbReference type="PANTHER" id="PTHR43415:SF3">
    <property type="entry name" value="GNAT-FAMILY ACETYLTRANSFERASE"/>
    <property type="match status" value="1"/>
</dbReference>